<evidence type="ECO:0000256" key="1">
    <source>
        <dbReference type="ARBA" id="ARBA00022491"/>
    </source>
</evidence>
<evidence type="ECO:0000256" key="3">
    <source>
        <dbReference type="ARBA" id="ARBA00023125"/>
    </source>
</evidence>
<dbReference type="Pfam" id="PF00356">
    <property type="entry name" value="LacI"/>
    <property type="match status" value="1"/>
</dbReference>
<dbReference type="InterPro" id="IPR001387">
    <property type="entry name" value="Cro/C1-type_HTH"/>
</dbReference>
<feature type="domain" description="HTH cro/C1-type" evidence="6">
    <location>
        <begin position="6"/>
        <end position="48"/>
    </location>
</feature>
<evidence type="ECO:0000256" key="4">
    <source>
        <dbReference type="ARBA" id="ARBA00023163"/>
    </source>
</evidence>
<evidence type="ECO:0000313" key="8">
    <source>
        <dbReference type="Proteomes" id="UP001081467"/>
    </source>
</evidence>
<dbReference type="RefSeq" id="WP_269023837.1">
    <property type="nucleotide sequence ID" value="NZ_JANXKW010000002.1"/>
</dbReference>
<dbReference type="Proteomes" id="UP001081467">
    <property type="component" value="Unassembled WGS sequence"/>
</dbReference>
<keyword evidence="2" id="KW-0805">Transcription regulation</keyword>
<dbReference type="PROSITE" id="PS50932">
    <property type="entry name" value="HTH_LACI_2"/>
    <property type="match status" value="1"/>
</dbReference>
<reference evidence="7" key="1">
    <citation type="submission" date="2022-09" db="EMBL/GenBank/DDBJ databases">
        <title>Diversity of Dellaglioa algida.</title>
        <authorList>
            <person name="Matthias E."/>
            <person name="Werum V."/>
        </authorList>
    </citation>
    <scope>NUCLEOTIDE SEQUENCE</scope>
    <source>
        <strain evidence="7">TMW 2.2523</strain>
    </source>
</reference>
<dbReference type="CDD" id="cd01392">
    <property type="entry name" value="HTH_LacI"/>
    <property type="match status" value="1"/>
</dbReference>
<dbReference type="PROSITE" id="PS00356">
    <property type="entry name" value="HTH_LACI_1"/>
    <property type="match status" value="1"/>
</dbReference>
<sequence>MQNPKLDDVAELAGVSKTTVSRVLNNRGYLSEKTVKKVRDAVKTLNYQPNDVARQLFSKETKLIGLIFPTIANPFFGQLAYQLETQLFNRGYKVLIGNSKNDPEKEVSYLRKLMANQVDGLIVGAHNEDIEEYHNTNLPIVAIDRIMNGDIPVVSSDNYKGGKMATELLLEHGATSIVHTNGPYDLETPARDRRRAYEQIMSEHGLPAVTYTIDFNWTEVEKTKVIKGIFEDLKRVDGIFASNDTDASLIIKIAREYGKRVPEDLLVVGYDGTDVVRLFKPELTTIVQPIELMANTAVDILMKKIEGKETPMQVVLPVQLYKGETA</sequence>
<dbReference type="PANTHER" id="PTHR30146:SF95">
    <property type="entry name" value="RIBOSE OPERON REPRESSOR"/>
    <property type="match status" value="1"/>
</dbReference>
<dbReference type="Gene3D" id="3.40.50.2300">
    <property type="match status" value="2"/>
</dbReference>
<dbReference type="SUPFAM" id="SSF53822">
    <property type="entry name" value="Periplasmic binding protein-like I"/>
    <property type="match status" value="1"/>
</dbReference>
<organism evidence="7 8">
    <name type="scientific">Dellaglioa carnosa</name>
    <dbReference type="NCBI Taxonomy" id="2995136"/>
    <lineage>
        <taxon>Bacteria</taxon>
        <taxon>Bacillati</taxon>
        <taxon>Bacillota</taxon>
        <taxon>Bacilli</taxon>
        <taxon>Lactobacillales</taxon>
        <taxon>Lactobacillaceae</taxon>
        <taxon>Dellaglioa</taxon>
    </lineage>
</organism>
<accession>A0ABT4JLR8</accession>
<proteinExistence type="predicted"/>
<gene>
    <name evidence="7" type="ORF">N0K80_03945</name>
</gene>
<keyword evidence="1" id="KW-0678">Repressor</keyword>
<protein>
    <submittedName>
        <fullName evidence="7">LacI family DNA-binding transcriptional regulator</fullName>
    </submittedName>
</protein>
<feature type="domain" description="HTH lacI-type" evidence="5">
    <location>
        <begin position="4"/>
        <end position="58"/>
    </location>
</feature>
<dbReference type="InterPro" id="IPR028082">
    <property type="entry name" value="Peripla_BP_I"/>
</dbReference>
<evidence type="ECO:0000259" key="5">
    <source>
        <dbReference type="PROSITE" id="PS50932"/>
    </source>
</evidence>
<dbReference type="SUPFAM" id="SSF47413">
    <property type="entry name" value="lambda repressor-like DNA-binding domains"/>
    <property type="match status" value="1"/>
</dbReference>
<keyword evidence="4" id="KW-0804">Transcription</keyword>
<dbReference type="PRINTS" id="PR00036">
    <property type="entry name" value="HTHLACI"/>
</dbReference>
<evidence type="ECO:0000313" key="7">
    <source>
        <dbReference type="EMBL" id="MCZ2491304.1"/>
    </source>
</evidence>
<dbReference type="Gene3D" id="1.10.260.40">
    <property type="entry name" value="lambda repressor-like DNA-binding domains"/>
    <property type="match status" value="1"/>
</dbReference>
<dbReference type="InterPro" id="IPR010982">
    <property type="entry name" value="Lambda_DNA-bd_dom_sf"/>
</dbReference>
<keyword evidence="8" id="KW-1185">Reference proteome</keyword>
<evidence type="ECO:0000259" key="6">
    <source>
        <dbReference type="PROSITE" id="PS50943"/>
    </source>
</evidence>
<dbReference type="GO" id="GO:0003677">
    <property type="term" value="F:DNA binding"/>
    <property type="evidence" value="ECO:0007669"/>
    <property type="project" value="UniProtKB-KW"/>
</dbReference>
<comment type="caution">
    <text evidence="7">The sequence shown here is derived from an EMBL/GenBank/DDBJ whole genome shotgun (WGS) entry which is preliminary data.</text>
</comment>
<dbReference type="CDD" id="cd06291">
    <property type="entry name" value="PBP1_Qymf-like"/>
    <property type="match status" value="1"/>
</dbReference>
<keyword evidence="3 7" id="KW-0238">DNA-binding</keyword>
<dbReference type="PANTHER" id="PTHR30146">
    <property type="entry name" value="LACI-RELATED TRANSCRIPTIONAL REPRESSOR"/>
    <property type="match status" value="1"/>
</dbReference>
<dbReference type="Pfam" id="PF13377">
    <property type="entry name" value="Peripla_BP_3"/>
    <property type="match status" value="1"/>
</dbReference>
<evidence type="ECO:0000256" key="2">
    <source>
        <dbReference type="ARBA" id="ARBA00023015"/>
    </source>
</evidence>
<dbReference type="InterPro" id="IPR000843">
    <property type="entry name" value="HTH_LacI"/>
</dbReference>
<dbReference type="SMART" id="SM00354">
    <property type="entry name" value="HTH_LACI"/>
    <property type="match status" value="1"/>
</dbReference>
<name>A0ABT4JLR8_9LACO</name>
<dbReference type="PROSITE" id="PS50943">
    <property type="entry name" value="HTH_CROC1"/>
    <property type="match status" value="1"/>
</dbReference>
<dbReference type="EMBL" id="JANXLI010000002">
    <property type="protein sequence ID" value="MCZ2491304.1"/>
    <property type="molecule type" value="Genomic_DNA"/>
</dbReference>
<dbReference type="InterPro" id="IPR046335">
    <property type="entry name" value="LacI/GalR-like_sensor"/>
</dbReference>